<organism evidence="4 5">
    <name type="scientific">Lutzomyia longipalpis</name>
    <name type="common">Sand fly</name>
    <dbReference type="NCBI Taxonomy" id="7200"/>
    <lineage>
        <taxon>Eukaryota</taxon>
        <taxon>Metazoa</taxon>
        <taxon>Ecdysozoa</taxon>
        <taxon>Arthropoda</taxon>
        <taxon>Hexapoda</taxon>
        <taxon>Insecta</taxon>
        <taxon>Pterygota</taxon>
        <taxon>Neoptera</taxon>
        <taxon>Endopterygota</taxon>
        <taxon>Diptera</taxon>
        <taxon>Nematocera</taxon>
        <taxon>Psychodoidea</taxon>
        <taxon>Psychodidae</taxon>
        <taxon>Lutzomyia</taxon>
        <taxon>Lutzomyia</taxon>
    </lineage>
</organism>
<protein>
    <recommendedName>
        <fullName evidence="3">C2H2-type domain-containing protein</fullName>
    </recommendedName>
</protein>
<keyword evidence="1" id="KW-0863">Zinc-finger</keyword>
<keyword evidence="1" id="KW-0862">Zinc</keyword>
<evidence type="ECO:0000256" key="1">
    <source>
        <dbReference type="PROSITE-ProRule" id="PRU00042"/>
    </source>
</evidence>
<dbReference type="VEuPathDB" id="VectorBase:LLOJ000842"/>
<dbReference type="GO" id="GO:0008270">
    <property type="term" value="F:zinc ion binding"/>
    <property type="evidence" value="ECO:0007669"/>
    <property type="project" value="UniProtKB-KW"/>
</dbReference>
<feature type="compositionally biased region" description="Polar residues" evidence="2">
    <location>
        <begin position="480"/>
        <end position="493"/>
    </location>
</feature>
<feature type="compositionally biased region" description="Basic and acidic residues" evidence="2">
    <location>
        <begin position="53"/>
        <end position="70"/>
    </location>
</feature>
<keyword evidence="5" id="KW-1185">Reference proteome</keyword>
<dbReference type="EMBL" id="AJWK01003349">
    <property type="status" value="NOT_ANNOTATED_CDS"/>
    <property type="molecule type" value="Genomic_DNA"/>
</dbReference>
<dbReference type="SUPFAM" id="SSF57667">
    <property type="entry name" value="beta-beta-alpha zinc fingers"/>
    <property type="match status" value="1"/>
</dbReference>
<feature type="compositionally biased region" description="Polar residues" evidence="2">
    <location>
        <begin position="380"/>
        <end position="393"/>
    </location>
</feature>
<dbReference type="EMBL" id="AJWK01003346">
    <property type="status" value="NOT_ANNOTATED_CDS"/>
    <property type="molecule type" value="Genomic_DNA"/>
</dbReference>
<feature type="region of interest" description="Disordered" evidence="2">
    <location>
        <begin position="219"/>
        <end position="240"/>
    </location>
</feature>
<dbReference type="EMBL" id="AJWK01003348">
    <property type="status" value="NOT_ANNOTATED_CDS"/>
    <property type="molecule type" value="Genomic_DNA"/>
</dbReference>
<sequence>MRATTTNPPSFYQLSSTKASLQVQFSRKHPMQMPSTDNHFREIFYFPAQKKSPSSDRDTDDKASEENDEKAAAAFVWGGESGVPSVNSASNNNNNTPSVVSGGVPGAGGVTPAAGNSPASCSPATGIGSMPVGGVQGQNPTQGLVHWMSAVMAEHMTSNSHHDPTVGMHYMWNGGVDAKMNDHHSNMQKTHGLDDGRGDHHLTQSGQMASALYGAATGALRSGSSSSSSPGGGVPGAVAHGHPATSAALLVVPQPINATKIGGGLPNGAPPGRKYQCKMCPQSAGGGLDYHHNSPLVGEIPTAEYNSYIHRSIDQLRSLNGFPANTPNTPSTDIVRSIHLSHHHPYTSHHQQQTFQQHIGDFKPLFNNNNNDEAIEYPSKQSSAVGNTASSGAIKNELPPPKSPSAVPCPSSPTIPALDTKDSKCFSDEPSLLEHIPKHKESKHLKTHICQYCGKSYTQETYLSKHMQKHAERTDKRPPITTNMSGLGTNRNVGGLNTQLPAVGGEHPYWPKVSPDSAASLTEVIQQQQQQQHNTTHHDFHVNQHQNNGHADLQQQAHHRSLLDNHPTREDVGEDLVVNRQQAANALPPSSTPTNYEASAASITKTAAVSNSAFTPINSMTPHLNSLGHHHQLAQRPYLYDAISFQNKNVNQNAGASFPNQLISLHQIRNYAHQPGGLMAGEHLLGVSVGAGKDKG</sequence>
<dbReference type="PROSITE" id="PS50157">
    <property type="entry name" value="ZINC_FINGER_C2H2_2"/>
    <property type="match status" value="1"/>
</dbReference>
<feature type="domain" description="C2H2-type" evidence="3">
    <location>
        <begin position="448"/>
        <end position="475"/>
    </location>
</feature>
<evidence type="ECO:0000313" key="4">
    <source>
        <dbReference type="EnsemblMetazoa" id="LLOJ000842-PA"/>
    </source>
</evidence>
<dbReference type="PROSITE" id="PS00028">
    <property type="entry name" value="ZINC_FINGER_C2H2_1"/>
    <property type="match status" value="1"/>
</dbReference>
<dbReference type="SMART" id="SM00355">
    <property type="entry name" value="ZnF_C2H2"/>
    <property type="match status" value="1"/>
</dbReference>
<dbReference type="EMBL" id="AJWK01003347">
    <property type="status" value="NOT_ANNOTATED_CDS"/>
    <property type="molecule type" value="Genomic_DNA"/>
</dbReference>
<feature type="compositionally biased region" description="Polar residues" evidence="2">
    <location>
        <begin position="543"/>
        <end position="556"/>
    </location>
</feature>
<keyword evidence="1" id="KW-0479">Metal-binding</keyword>
<feature type="region of interest" description="Disordered" evidence="2">
    <location>
        <begin position="380"/>
        <end position="411"/>
    </location>
</feature>
<dbReference type="Gene3D" id="3.30.160.60">
    <property type="entry name" value="Classic Zinc Finger"/>
    <property type="match status" value="1"/>
</dbReference>
<evidence type="ECO:0000256" key="2">
    <source>
        <dbReference type="SAM" id="MobiDB-lite"/>
    </source>
</evidence>
<evidence type="ECO:0000313" key="5">
    <source>
        <dbReference type="Proteomes" id="UP000092461"/>
    </source>
</evidence>
<accession>A0A1B0CA70</accession>
<proteinExistence type="predicted"/>
<dbReference type="AlphaFoldDB" id="A0A1B0CA70"/>
<feature type="compositionally biased region" description="Basic and acidic residues" evidence="2">
    <location>
        <begin position="469"/>
        <end position="478"/>
    </location>
</feature>
<feature type="region of interest" description="Disordered" evidence="2">
    <location>
        <begin position="46"/>
        <end position="70"/>
    </location>
</feature>
<reference evidence="4" key="1">
    <citation type="submission" date="2020-05" db="UniProtKB">
        <authorList>
            <consortium name="EnsemblMetazoa"/>
        </authorList>
    </citation>
    <scope>IDENTIFICATION</scope>
    <source>
        <strain evidence="4">Jacobina</strain>
    </source>
</reference>
<dbReference type="InterPro" id="IPR036236">
    <property type="entry name" value="Znf_C2H2_sf"/>
</dbReference>
<dbReference type="EnsemblMetazoa" id="LLOJ000842-RA">
    <property type="protein sequence ID" value="LLOJ000842-PA"/>
    <property type="gene ID" value="LLOJ000842"/>
</dbReference>
<feature type="region of interest" description="Disordered" evidence="2">
    <location>
        <begin position="521"/>
        <end position="558"/>
    </location>
</feature>
<feature type="region of interest" description="Disordered" evidence="2">
    <location>
        <begin position="83"/>
        <end position="104"/>
    </location>
</feature>
<evidence type="ECO:0000259" key="3">
    <source>
        <dbReference type="PROSITE" id="PS50157"/>
    </source>
</evidence>
<feature type="compositionally biased region" description="Low complexity" evidence="2">
    <location>
        <begin position="83"/>
        <end position="102"/>
    </location>
</feature>
<feature type="region of interest" description="Disordered" evidence="2">
    <location>
        <begin position="469"/>
        <end position="493"/>
    </location>
</feature>
<dbReference type="VEuPathDB" id="VectorBase:LLONM1_010374"/>
<name>A0A1B0CA70_LUTLO</name>
<dbReference type="Proteomes" id="UP000092461">
    <property type="component" value="Unassembled WGS sequence"/>
</dbReference>
<dbReference type="InterPro" id="IPR013087">
    <property type="entry name" value="Znf_C2H2_type"/>
</dbReference>